<protein>
    <recommendedName>
        <fullName evidence="1">F-box domain-containing protein</fullName>
    </recommendedName>
</protein>
<evidence type="ECO:0000259" key="1">
    <source>
        <dbReference type="PROSITE" id="PS50181"/>
    </source>
</evidence>
<keyword evidence="3" id="KW-1185">Reference proteome</keyword>
<evidence type="ECO:0000313" key="2">
    <source>
        <dbReference type="EMBL" id="KAF4634699.1"/>
    </source>
</evidence>
<dbReference type="InterPro" id="IPR001810">
    <property type="entry name" value="F-box_dom"/>
</dbReference>
<dbReference type="PROSITE" id="PS50181">
    <property type="entry name" value="FBOX"/>
    <property type="match status" value="1"/>
</dbReference>
<organism evidence="2 3">
    <name type="scientific">Cudoniella acicularis</name>
    <dbReference type="NCBI Taxonomy" id="354080"/>
    <lineage>
        <taxon>Eukaryota</taxon>
        <taxon>Fungi</taxon>
        <taxon>Dikarya</taxon>
        <taxon>Ascomycota</taxon>
        <taxon>Pezizomycotina</taxon>
        <taxon>Leotiomycetes</taxon>
        <taxon>Helotiales</taxon>
        <taxon>Tricladiaceae</taxon>
        <taxon>Cudoniella</taxon>
    </lineage>
</organism>
<dbReference type="SUPFAM" id="SSF81383">
    <property type="entry name" value="F-box domain"/>
    <property type="match status" value="1"/>
</dbReference>
<dbReference type="AlphaFoldDB" id="A0A8H4RRF5"/>
<comment type="caution">
    <text evidence="2">The sequence shown here is derived from an EMBL/GenBank/DDBJ whole genome shotgun (WGS) entry which is preliminary data.</text>
</comment>
<dbReference type="Proteomes" id="UP000566819">
    <property type="component" value="Unassembled WGS sequence"/>
</dbReference>
<evidence type="ECO:0000313" key="3">
    <source>
        <dbReference type="Proteomes" id="UP000566819"/>
    </source>
</evidence>
<sequence length="590" mass="65467">MTLPITPGEVFALLQLAYTTLQGAHHACGEHNELVREIPSLHAVLSRLSHKLSYPDSLLNHADDNRQQKLDEHVRGCEEMLKVMNSIVEKCNRLGEGKGGADIPPVVCLGLPFKISLVEASDIVVDAPLPPQGPQLSSTSIPSGFELCNPSSAFDPVSFVFSCTAYQSCVPIQLSPAHQWFEQSEMPAQNDADRVEISTSRVKTLLDLPPEIIFRIAEFLPTISTASFALCNKRFATQLGDRPWNLLSSLESEDRIHFLSILSRDLPRHHACHGCIRLHLSSSTPQPANINAPPQPGSCIPASARGGYSEDGLVLIPNYYSPYRLLFPHVQLALKRHHHGLDHGISLSDLSHTDIQFIQGSVFLFSVDARIASNEMVVRSQEWVISSQHPREHFLSRTLIHGVCQHLMTYNADFDLDDSFTSLIRCRLGHGAADDDCACMRLHQCPSCPMEYQIDVVDFKERGIAICATKWLNLGAGLTTRDSNWQGHNILPHDYVPHNLPLGSIRSSYESQEGASVDDLTVVNKKRLFSSLCVIGRSVHINTDGCDWKLAGHNIWYIGPPEESNTIPSLFYRLLASASRTIAQFIEVLF</sequence>
<gene>
    <name evidence="2" type="ORF">G7Y89_g3403</name>
</gene>
<dbReference type="CDD" id="cd09917">
    <property type="entry name" value="F-box_SF"/>
    <property type="match status" value="1"/>
</dbReference>
<name>A0A8H4RRF5_9HELO</name>
<accession>A0A8H4RRF5</accession>
<dbReference type="EMBL" id="JAAMPI010000165">
    <property type="protein sequence ID" value="KAF4634699.1"/>
    <property type="molecule type" value="Genomic_DNA"/>
</dbReference>
<feature type="domain" description="F-box" evidence="1">
    <location>
        <begin position="202"/>
        <end position="247"/>
    </location>
</feature>
<dbReference type="Pfam" id="PF00646">
    <property type="entry name" value="F-box"/>
    <property type="match status" value="1"/>
</dbReference>
<reference evidence="2 3" key="1">
    <citation type="submission" date="2020-03" db="EMBL/GenBank/DDBJ databases">
        <title>Draft Genome Sequence of Cudoniella acicularis.</title>
        <authorList>
            <person name="Buettner E."/>
            <person name="Kellner H."/>
        </authorList>
    </citation>
    <scope>NUCLEOTIDE SEQUENCE [LARGE SCALE GENOMIC DNA]</scope>
    <source>
        <strain evidence="2 3">DSM 108380</strain>
    </source>
</reference>
<dbReference type="InterPro" id="IPR036047">
    <property type="entry name" value="F-box-like_dom_sf"/>
</dbReference>
<proteinExistence type="predicted"/>
<dbReference type="OrthoDB" id="3766406at2759"/>